<keyword evidence="3" id="KW-0963">Cytoplasm</keyword>
<dbReference type="GO" id="GO:0006107">
    <property type="term" value="P:oxaloacetate metabolic process"/>
    <property type="evidence" value="ECO:0007669"/>
    <property type="project" value="TreeGrafter"/>
</dbReference>
<dbReference type="SUPFAM" id="SSF51621">
    <property type="entry name" value="Phosphoenolpyruvate/pyruvate domain"/>
    <property type="match status" value="1"/>
</dbReference>
<dbReference type="InterPro" id="IPR005000">
    <property type="entry name" value="Aldolase/citrate-lyase_domain"/>
</dbReference>
<dbReference type="InterPro" id="IPR040442">
    <property type="entry name" value="Pyrv_kinase-like_dom_sf"/>
</dbReference>
<dbReference type="Pfam" id="PF03328">
    <property type="entry name" value="HpcH_HpaI"/>
    <property type="match status" value="1"/>
</dbReference>
<dbReference type="InterPro" id="IPR023439">
    <property type="entry name" value="Mal_deCO2ase/Cit_lyase_ACP"/>
</dbReference>
<keyword evidence="6" id="KW-0460">Magnesium</keyword>
<dbReference type="AlphaFoldDB" id="A0A2N3HYN9"/>
<dbReference type="Gene3D" id="3.20.20.60">
    <property type="entry name" value="Phosphoenolpyruvate-binding domains"/>
    <property type="match status" value="1"/>
</dbReference>
<evidence type="ECO:0000256" key="2">
    <source>
        <dbReference type="ARBA" id="ARBA00004496"/>
    </source>
</evidence>
<keyword evidence="9" id="KW-1185">Reference proteome</keyword>
<dbReference type="PANTHER" id="PTHR32308:SF0">
    <property type="entry name" value="HPCH_HPAI ALDOLASE_CITRATE LYASE DOMAIN-CONTAINING PROTEIN"/>
    <property type="match status" value="1"/>
</dbReference>
<evidence type="ECO:0000256" key="4">
    <source>
        <dbReference type="ARBA" id="ARBA00022553"/>
    </source>
</evidence>
<dbReference type="Proteomes" id="UP000233535">
    <property type="component" value="Unassembled WGS sequence"/>
</dbReference>
<feature type="domain" description="HpcH/HpaI aldolase/citrate lyase" evidence="7">
    <location>
        <begin position="119"/>
        <end position="332"/>
    </location>
</feature>
<dbReference type="GO" id="GO:0000287">
    <property type="term" value="F:magnesium ion binding"/>
    <property type="evidence" value="ECO:0007669"/>
    <property type="project" value="TreeGrafter"/>
</dbReference>
<evidence type="ECO:0000256" key="3">
    <source>
        <dbReference type="ARBA" id="ARBA00022490"/>
    </source>
</evidence>
<keyword evidence="4" id="KW-0597">Phosphoprotein</keyword>
<dbReference type="GO" id="GO:0005737">
    <property type="term" value="C:cytoplasm"/>
    <property type="evidence" value="ECO:0007669"/>
    <property type="project" value="UniProtKB-SubCell"/>
</dbReference>
<evidence type="ECO:0000313" key="9">
    <source>
        <dbReference type="Proteomes" id="UP000233535"/>
    </source>
</evidence>
<dbReference type="RefSeq" id="WP_101261396.1">
    <property type="nucleotide sequence ID" value="NZ_MVDD01000006.1"/>
</dbReference>
<organism evidence="8 9">
    <name type="scientific">Labilibaculum filiforme</name>
    <dbReference type="NCBI Taxonomy" id="1940526"/>
    <lineage>
        <taxon>Bacteria</taxon>
        <taxon>Pseudomonadati</taxon>
        <taxon>Bacteroidota</taxon>
        <taxon>Bacteroidia</taxon>
        <taxon>Marinilabiliales</taxon>
        <taxon>Marinifilaceae</taxon>
        <taxon>Labilibaculum</taxon>
    </lineage>
</organism>
<gene>
    <name evidence="8" type="ORF">BZG02_10555</name>
</gene>
<keyword evidence="8" id="KW-0456">Lyase</keyword>
<reference evidence="8 9" key="1">
    <citation type="journal article" date="2017" name="Front. Microbiol.">
        <title>Labilibaculum manganireducens gen. nov., sp. nov. and Labilibaculum filiforme sp. nov., Novel Bacteroidetes Isolated from Subsurface Sediments of the Baltic Sea.</title>
        <authorList>
            <person name="Vandieken V."/>
            <person name="Marshall I.P."/>
            <person name="Niemann H."/>
            <person name="Engelen B."/>
            <person name="Cypionka H."/>
        </authorList>
    </citation>
    <scope>NUCLEOTIDE SEQUENCE [LARGE SCALE GENOMIC DNA]</scope>
    <source>
        <strain evidence="8 9">59.16B</strain>
    </source>
</reference>
<dbReference type="Pfam" id="PF06857">
    <property type="entry name" value="ACP"/>
    <property type="match status" value="1"/>
</dbReference>
<dbReference type="PANTHER" id="PTHR32308">
    <property type="entry name" value="LYASE BETA SUBUNIT, PUTATIVE (AFU_ORTHOLOGUE AFUA_4G13030)-RELATED"/>
    <property type="match status" value="1"/>
</dbReference>
<comment type="subcellular location">
    <subcellularLocation>
        <location evidence="2">Cytoplasm</location>
    </subcellularLocation>
</comment>
<protein>
    <submittedName>
        <fullName evidence="8">Citrate lyase ACP</fullName>
    </submittedName>
</protein>
<proteinExistence type="predicted"/>
<evidence type="ECO:0000256" key="5">
    <source>
        <dbReference type="ARBA" id="ARBA00022723"/>
    </source>
</evidence>
<keyword evidence="5" id="KW-0479">Metal-binding</keyword>
<dbReference type="EMBL" id="MVDD01000006">
    <property type="protein sequence ID" value="PKQ63188.1"/>
    <property type="molecule type" value="Genomic_DNA"/>
</dbReference>
<sequence>MKRGEQSSVSGNCDSKNRGDCLISMELKSSGGICLELESKVKVFYGKSIEKLVRSILAFFSIENARVVLKDNGALPYVIAARMEAAIKQIVTSKKEFLFDFIPDNLYTSKKDKFRFSRLYLPGNNPYMMLNAGLHQPNGIILDLEDAVAISKKKEARYIVRNALRSQSFYGAERMVRINQGDLGIQDLTFIVPHNVHVILIPKCESKSDICRVEQGIDIIKKEENIFRDIFLMPIIESALGIENAYEIASSSQNIVAMAIGLEDYTADLGVQRTNSAEESLYARMRFVNACHAAKVQAIDSVFSDVGDVEALAENVKRSKALGFQGMGCIHPRQIAVIHKGFMPNSEEIEKAKKIVNAFYEAEREGLAVVSVGTKMVDPPVVKRQIKVLELAINLGALSKDWRNDYGC</sequence>
<accession>A0A2N3HYN9</accession>
<dbReference type="InterPro" id="IPR015813">
    <property type="entry name" value="Pyrv/PenolPyrv_kinase-like_dom"/>
</dbReference>
<evidence type="ECO:0000313" key="8">
    <source>
        <dbReference type="EMBL" id="PKQ63188.1"/>
    </source>
</evidence>
<comment type="cofactor">
    <cofactor evidence="1">
        <name>Mg(2+)</name>
        <dbReference type="ChEBI" id="CHEBI:18420"/>
    </cofactor>
</comment>
<dbReference type="GO" id="GO:0016829">
    <property type="term" value="F:lyase activity"/>
    <property type="evidence" value="ECO:0007669"/>
    <property type="project" value="UniProtKB-KW"/>
</dbReference>
<evidence type="ECO:0000256" key="6">
    <source>
        <dbReference type="ARBA" id="ARBA00022842"/>
    </source>
</evidence>
<dbReference type="OrthoDB" id="9786940at2"/>
<evidence type="ECO:0000259" key="7">
    <source>
        <dbReference type="Pfam" id="PF03328"/>
    </source>
</evidence>
<evidence type="ECO:0000256" key="1">
    <source>
        <dbReference type="ARBA" id="ARBA00001946"/>
    </source>
</evidence>
<name>A0A2N3HYN9_9BACT</name>
<comment type="caution">
    <text evidence="8">The sequence shown here is derived from an EMBL/GenBank/DDBJ whole genome shotgun (WGS) entry which is preliminary data.</text>
</comment>